<feature type="signal peptide" evidence="1">
    <location>
        <begin position="1"/>
        <end position="21"/>
    </location>
</feature>
<gene>
    <name evidence="3" type="ORF">SAOR_16150</name>
</gene>
<comment type="caution">
    <text evidence="3">The sequence shown here is derived from an EMBL/GenBank/DDBJ whole genome shotgun (WGS) entry which is preliminary data.</text>
</comment>
<dbReference type="Proteomes" id="UP000283993">
    <property type="component" value="Unassembled WGS sequence"/>
</dbReference>
<reference evidence="3 4" key="1">
    <citation type="submission" date="2013-10" db="EMBL/GenBank/DDBJ databases">
        <title>Salinisphaera orenii MK-B5 Genome Sequencing.</title>
        <authorList>
            <person name="Lai Q."/>
            <person name="Li C."/>
            <person name="Shao Z."/>
        </authorList>
    </citation>
    <scope>NUCLEOTIDE SEQUENCE [LARGE SCALE GENOMIC DNA]</scope>
    <source>
        <strain evidence="3 4">MK-B5</strain>
    </source>
</reference>
<dbReference type="Pfam" id="PF08308">
    <property type="entry name" value="PEGA"/>
    <property type="match status" value="1"/>
</dbReference>
<sequence length="204" mass="22126">MKQIMLTCLVISGSLLCAACATIVGGTSQSVSFESEPSGATVRVDGKAIGETPVSTRLDKKDDQTLTFELAGYKTVTKELATKTEPWFFGNLITGGLFGSTTDFASGAVYEYSPDQYFVTLPPEDSAGMLNDRQQIERYVVVIYDELRRAAARGHAETNDTFANLMDALGIDPDETTRIDTLSRLIMDHPDAVAGANAIADRYY</sequence>
<dbReference type="InterPro" id="IPR013229">
    <property type="entry name" value="PEGA"/>
</dbReference>
<evidence type="ECO:0000313" key="4">
    <source>
        <dbReference type="Proteomes" id="UP000283993"/>
    </source>
</evidence>
<organism evidence="3 4">
    <name type="scientific">Salinisphaera orenii MK-B5</name>
    <dbReference type="NCBI Taxonomy" id="856730"/>
    <lineage>
        <taxon>Bacteria</taxon>
        <taxon>Pseudomonadati</taxon>
        <taxon>Pseudomonadota</taxon>
        <taxon>Gammaproteobacteria</taxon>
        <taxon>Salinisphaerales</taxon>
        <taxon>Salinisphaeraceae</taxon>
        <taxon>Salinisphaera</taxon>
    </lineage>
</organism>
<evidence type="ECO:0000256" key="1">
    <source>
        <dbReference type="SAM" id="SignalP"/>
    </source>
</evidence>
<dbReference type="EMBL" id="AYKH01000044">
    <property type="protein sequence ID" value="ROO23965.1"/>
    <property type="molecule type" value="Genomic_DNA"/>
</dbReference>
<accession>A0A423PEG7</accession>
<keyword evidence="4" id="KW-1185">Reference proteome</keyword>
<feature type="chain" id="PRO_5019567909" description="PEGA domain-containing protein" evidence="1">
    <location>
        <begin position="22"/>
        <end position="204"/>
    </location>
</feature>
<protein>
    <recommendedName>
        <fullName evidence="2">PEGA domain-containing protein</fullName>
    </recommendedName>
</protein>
<feature type="domain" description="PEGA" evidence="2">
    <location>
        <begin position="30"/>
        <end position="81"/>
    </location>
</feature>
<evidence type="ECO:0000313" key="3">
    <source>
        <dbReference type="EMBL" id="ROO23965.1"/>
    </source>
</evidence>
<proteinExistence type="predicted"/>
<dbReference type="AlphaFoldDB" id="A0A423PEG7"/>
<keyword evidence="1" id="KW-0732">Signal</keyword>
<name>A0A423PEG7_9GAMM</name>
<evidence type="ECO:0000259" key="2">
    <source>
        <dbReference type="Pfam" id="PF08308"/>
    </source>
</evidence>
<dbReference type="RefSeq" id="WP_123632335.1">
    <property type="nucleotide sequence ID" value="NZ_AYKH01000044.1"/>
</dbReference>